<reference evidence="3 4" key="1">
    <citation type="submission" date="2012-11" db="EMBL/GenBank/DDBJ databases">
        <title>Whole genome sequence of Acidocella aminolytica 101 = DSM 11237.</title>
        <authorList>
            <person name="Azuma Y."/>
            <person name="Higashiura N."/>
            <person name="Hirakawa H."/>
            <person name="Matsushita K."/>
        </authorList>
    </citation>
    <scope>NUCLEOTIDE SEQUENCE [LARGE SCALE GENOMIC DNA]</scope>
    <source>
        <strain evidence="4">101 / DSM 11237</strain>
    </source>
</reference>
<dbReference type="Gene3D" id="3.40.50.720">
    <property type="entry name" value="NAD(P)-binding Rossmann-like Domain"/>
    <property type="match status" value="1"/>
</dbReference>
<dbReference type="PRINTS" id="PR00080">
    <property type="entry name" value="SDRFAMILY"/>
</dbReference>
<evidence type="ECO:0000313" key="4">
    <source>
        <dbReference type="Proteomes" id="UP000032668"/>
    </source>
</evidence>
<proteinExistence type="inferred from homology"/>
<dbReference type="InterPro" id="IPR036291">
    <property type="entry name" value="NAD(P)-bd_dom_sf"/>
</dbReference>
<dbReference type="EMBL" id="BANC01000044">
    <property type="protein sequence ID" value="GAN80333.1"/>
    <property type="molecule type" value="Genomic_DNA"/>
</dbReference>
<comment type="similarity">
    <text evidence="1">Belongs to the short-chain dehydrogenases/reductases (SDR) family.</text>
</comment>
<dbReference type="Pfam" id="PF13561">
    <property type="entry name" value="adh_short_C2"/>
    <property type="match status" value="1"/>
</dbReference>
<comment type="caution">
    <text evidence="3">The sequence shown here is derived from an EMBL/GenBank/DDBJ whole genome shotgun (WGS) entry which is preliminary data.</text>
</comment>
<evidence type="ECO:0000313" key="3">
    <source>
        <dbReference type="EMBL" id="GAN80333.1"/>
    </source>
</evidence>
<dbReference type="RefSeq" id="WP_048878750.1">
    <property type="nucleotide sequence ID" value="NZ_BANC01000044.1"/>
</dbReference>
<dbReference type="PANTHER" id="PTHR42760">
    <property type="entry name" value="SHORT-CHAIN DEHYDROGENASES/REDUCTASES FAMILY MEMBER"/>
    <property type="match status" value="1"/>
</dbReference>
<sequence>MSEVKTIVVTGAASGIGRAASRKFLAAGHKVIGLDINTGEDAVVPLIAVDLRDEASVKAAVAEVVEQLGHIDILVNCAGTDGEAPLPELDINDFDRIFGVNIRGMFLMTRETIRHIPKGGRIINVASELGFLGRAQMSCYCATKGAVIAATRAWAREFAPGIQVNAVAPGPTNTPLLHFDAIPESLRQEEMSNPMKRIGEPEEVAAAIIFLASPEATFITGQCINVDGGSAMH</sequence>
<gene>
    <name evidence="3" type="ORF">Aam_045_007</name>
</gene>
<name>A0A0D6PGK8_9PROT</name>
<dbReference type="CDD" id="cd05233">
    <property type="entry name" value="SDR_c"/>
    <property type="match status" value="1"/>
</dbReference>
<dbReference type="PRINTS" id="PR00081">
    <property type="entry name" value="GDHRDH"/>
</dbReference>
<dbReference type="STRING" id="1120923.SAMN02746095_00058"/>
<protein>
    <submittedName>
        <fullName evidence="3">Oxidoreductase/short-chain dehydrogenase/reductase SDR</fullName>
    </submittedName>
</protein>
<accession>A0A0D6PGK8</accession>
<dbReference type="FunFam" id="3.40.50.720:FF:000084">
    <property type="entry name" value="Short-chain dehydrogenase reductase"/>
    <property type="match status" value="1"/>
</dbReference>
<keyword evidence="4" id="KW-1185">Reference proteome</keyword>
<dbReference type="PANTHER" id="PTHR42760:SF133">
    <property type="entry name" value="3-OXOACYL-[ACYL-CARRIER-PROTEIN] REDUCTASE"/>
    <property type="match status" value="1"/>
</dbReference>
<evidence type="ECO:0000256" key="2">
    <source>
        <dbReference type="ARBA" id="ARBA00023002"/>
    </source>
</evidence>
<dbReference type="InterPro" id="IPR002347">
    <property type="entry name" value="SDR_fam"/>
</dbReference>
<dbReference type="GO" id="GO:0016616">
    <property type="term" value="F:oxidoreductase activity, acting on the CH-OH group of donors, NAD or NADP as acceptor"/>
    <property type="evidence" value="ECO:0007669"/>
    <property type="project" value="TreeGrafter"/>
</dbReference>
<keyword evidence="2" id="KW-0560">Oxidoreductase</keyword>
<evidence type="ECO:0000256" key="1">
    <source>
        <dbReference type="ARBA" id="ARBA00006484"/>
    </source>
</evidence>
<dbReference type="SUPFAM" id="SSF51735">
    <property type="entry name" value="NAD(P)-binding Rossmann-fold domains"/>
    <property type="match status" value="1"/>
</dbReference>
<dbReference type="AlphaFoldDB" id="A0A0D6PGK8"/>
<dbReference type="Proteomes" id="UP000032668">
    <property type="component" value="Unassembled WGS sequence"/>
</dbReference>
<dbReference type="OrthoDB" id="7375193at2"/>
<organism evidence="3 4">
    <name type="scientific">Acidocella aminolytica 101 = DSM 11237</name>
    <dbReference type="NCBI Taxonomy" id="1120923"/>
    <lineage>
        <taxon>Bacteria</taxon>
        <taxon>Pseudomonadati</taxon>
        <taxon>Pseudomonadota</taxon>
        <taxon>Alphaproteobacteria</taxon>
        <taxon>Acetobacterales</taxon>
        <taxon>Acidocellaceae</taxon>
        <taxon>Acidocella</taxon>
    </lineage>
</organism>